<keyword evidence="5 7" id="KW-0863">Zinc-finger</keyword>
<dbReference type="InterPro" id="IPR035979">
    <property type="entry name" value="RBD_domain_sf"/>
</dbReference>
<dbReference type="GO" id="GO:0061630">
    <property type="term" value="F:ubiquitin protein ligase activity"/>
    <property type="evidence" value="ECO:0007669"/>
    <property type="project" value="TreeGrafter"/>
</dbReference>
<proteinExistence type="predicted"/>
<evidence type="ECO:0000256" key="5">
    <source>
        <dbReference type="ARBA" id="ARBA00022771"/>
    </source>
</evidence>
<accession>A0AAW2HYC4</accession>
<feature type="region of interest" description="Disordered" evidence="9">
    <location>
        <begin position="36"/>
        <end position="55"/>
    </location>
</feature>
<dbReference type="FunFam" id="3.30.40.10:FF:000206">
    <property type="entry name" value="BRCA1-associated protein isoform X1"/>
    <property type="match status" value="1"/>
</dbReference>
<dbReference type="GO" id="GO:0003676">
    <property type="term" value="F:nucleic acid binding"/>
    <property type="evidence" value="ECO:0007669"/>
    <property type="project" value="InterPro"/>
</dbReference>
<gene>
    <name evidence="12" type="ORF">PYX00_002721</name>
</gene>
<dbReference type="InterPro" id="IPR047243">
    <property type="entry name" value="RING-H2_BRAP2"/>
</dbReference>
<dbReference type="InterPro" id="IPR013083">
    <property type="entry name" value="Znf_RING/FYVE/PHD"/>
</dbReference>
<dbReference type="InterPro" id="IPR001607">
    <property type="entry name" value="Znf_UBP"/>
</dbReference>
<reference evidence="12" key="1">
    <citation type="journal article" date="2024" name="Gigascience">
        <title>Chromosome-level genome of the poultry shaft louse Menopon gallinae provides insight into the host-switching and adaptive evolution of parasitic lice.</title>
        <authorList>
            <person name="Xu Y."/>
            <person name="Ma L."/>
            <person name="Liu S."/>
            <person name="Liang Y."/>
            <person name="Liu Q."/>
            <person name="He Z."/>
            <person name="Tian L."/>
            <person name="Duan Y."/>
            <person name="Cai W."/>
            <person name="Li H."/>
            <person name="Song F."/>
        </authorList>
    </citation>
    <scope>NUCLEOTIDE SEQUENCE</scope>
    <source>
        <strain evidence="12">Cailab_2023a</strain>
    </source>
</reference>
<dbReference type="Pfam" id="PF02148">
    <property type="entry name" value="zf-UBP"/>
    <property type="match status" value="1"/>
</dbReference>
<dbReference type="Gene3D" id="3.30.40.10">
    <property type="entry name" value="Zinc/RING finger domain, C3HC4 (zinc finger)"/>
    <property type="match status" value="2"/>
</dbReference>
<feature type="compositionally biased region" description="Basic residues" evidence="9">
    <location>
        <begin position="557"/>
        <end position="566"/>
    </location>
</feature>
<evidence type="ECO:0000256" key="3">
    <source>
        <dbReference type="ARBA" id="ARBA00022553"/>
    </source>
</evidence>
<dbReference type="InterPro" id="IPR034932">
    <property type="entry name" value="BRAP2_RRM"/>
</dbReference>
<evidence type="ECO:0000256" key="1">
    <source>
        <dbReference type="ARBA" id="ARBA00004496"/>
    </source>
</evidence>
<feature type="coiled-coil region" evidence="8">
    <location>
        <begin position="395"/>
        <end position="461"/>
    </location>
</feature>
<protein>
    <recommendedName>
        <fullName evidence="13">BRCA1-associated protein</fullName>
    </recommendedName>
</protein>
<evidence type="ECO:0008006" key="13">
    <source>
        <dbReference type="Google" id="ProtNLM"/>
    </source>
</evidence>
<dbReference type="PANTHER" id="PTHR24007">
    <property type="entry name" value="BRCA1-ASSOCIATED PROTEIN"/>
    <property type="match status" value="1"/>
</dbReference>
<dbReference type="GO" id="GO:0005737">
    <property type="term" value="C:cytoplasm"/>
    <property type="evidence" value="ECO:0007669"/>
    <property type="project" value="UniProtKB-SubCell"/>
</dbReference>
<feature type="domain" description="UBP-type" evidence="11">
    <location>
        <begin position="282"/>
        <end position="374"/>
    </location>
</feature>
<evidence type="ECO:0000256" key="2">
    <source>
        <dbReference type="ARBA" id="ARBA00022490"/>
    </source>
</evidence>
<evidence type="ECO:0000256" key="8">
    <source>
        <dbReference type="SAM" id="Coils"/>
    </source>
</evidence>
<comment type="subcellular location">
    <subcellularLocation>
        <location evidence="1">Cytoplasm</location>
    </subcellularLocation>
</comment>
<dbReference type="SMART" id="SM00290">
    <property type="entry name" value="ZnF_UBP"/>
    <property type="match status" value="1"/>
</dbReference>
<feature type="domain" description="RING-type" evidence="10">
    <location>
        <begin position="245"/>
        <end position="285"/>
    </location>
</feature>
<dbReference type="InterPro" id="IPR011422">
    <property type="entry name" value="BRAP2/ETP1_RRM"/>
</dbReference>
<keyword evidence="4" id="KW-0479">Metal-binding</keyword>
<name>A0AAW2HYC4_9NEOP</name>
<organism evidence="12">
    <name type="scientific">Menopon gallinae</name>
    <name type="common">poultry shaft louse</name>
    <dbReference type="NCBI Taxonomy" id="328185"/>
    <lineage>
        <taxon>Eukaryota</taxon>
        <taxon>Metazoa</taxon>
        <taxon>Ecdysozoa</taxon>
        <taxon>Arthropoda</taxon>
        <taxon>Hexapoda</taxon>
        <taxon>Insecta</taxon>
        <taxon>Pterygota</taxon>
        <taxon>Neoptera</taxon>
        <taxon>Paraneoptera</taxon>
        <taxon>Psocodea</taxon>
        <taxon>Troctomorpha</taxon>
        <taxon>Phthiraptera</taxon>
        <taxon>Amblycera</taxon>
        <taxon>Menoponidae</taxon>
        <taxon>Menopon</taxon>
    </lineage>
</organism>
<sequence length="613" mass="69471">MSPKISVCCIKFEVMNDELDNSAPSGSSCRDEAAAAEAAAAAATTSDSNSLIRGRREPRRYRVETYSKEASQDSKRLFPKELSYVRQGSSEKEVCENDIATTSEEEDVVSFSSGNPFVEVTRGILHLYKENILSTLEAGSERCDTICILAIPASMTCHDLLNFTAAYHQDIRHLRIIKDGTPNQYMALVTFRSQEMACAFYKSFNGEPFSSLEPDCVCHLVFVSGVEIEESQPEPPAGHTELPTCPVCLERMDESVDGVLTILCNHTFHSNCLARWGDTSCPVCRYVSTPELVVDNRCLQCLSVENLWICLICGHVGCGRYVEGHAYKHYLATNHCYSMLLGTNRVWDYAGDNFVHRLLQNKGDGKLVEAEQSSKEPGMDEKMDSMQLEWTYQLTSQLEKQREFYEDKINRLQLTMANETAETRQKLANALEENKELKALLKQARREKNNLEKRSKTAAFKMASTRSQIDEEREISRALLQNQTEWQTKYNYLEKQFKEYKESKEEELFELKDQLRDIMFSLNVQQQLEASDVKDEIAEGTIFVGDPSPKAETAHSSKSRRRKRRPLSKISSAFAPRTVQWTAIFSLRRIPNDLTVYLALENTGCCPVSCSST</sequence>
<evidence type="ECO:0000259" key="11">
    <source>
        <dbReference type="PROSITE" id="PS50271"/>
    </source>
</evidence>
<evidence type="ECO:0000313" key="12">
    <source>
        <dbReference type="EMBL" id="KAL0274633.1"/>
    </source>
</evidence>
<dbReference type="InterPro" id="IPR001841">
    <property type="entry name" value="Znf_RING"/>
</dbReference>
<evidence type="ECO:0000256" key="9">
    <source>
        <dbReference type="SAM" id="MobiDB-lite"/>
    </source>
</evidence>
<evidence type="ECO:0000259" key="10">
    <source>
        <dbReference type="PROSITE" id="PS50089"/>
    </source>
</evidence>
<comment type="caution">
    <text evidence="12">The sequence shown here is derived from an EMBL/GenBank/DDBJ whole genome shotgun (WGS) entry which is preliminary data.</text>
</comment>
<dbReference type="GO" id="GO:0007265">
    <property type="term" value="P:Ras protein signal transduction"/>
    <property type="evidence" value="ECO:0007669"/>
    <property type="project" value="TreeGrafter"/>
</dbReference>
<dbReference type="CDD" id="cd16457">
    <property type="entry name" value="RING-H2_BRAP2"/>
    <property type="match status" value="1"/>
</dbReference>
<dbReference type="AlphaFoldDB" id="A0AAW2HYC4"/>
<dbReference type="CDD" id="cd12718">
    <property type="entry name" value="RRM_BRAP2"/>
    <property type="match status" value="1"/>
</dbReference>
<evidence type="ECO:0000256" key="6">
    <source>
        <dbReference type="ARBA" id="ARBA00022833"/>
    </source>
</evidence>
<feature type="region of interest" description="Disordered" evidence="9">
    <location>
        <begin position="544"/>
        <end position="566"/>
    </location>
</feature>
<keyword evidence="3" id="KW-0597">Phosphoprotein</keyword>
<evidence type="ECO:0000256" key="4">
    <source>
        <dbReference type="ARBA" id="ARBA00022723"/>
    </source>
</evidence>
<dbReference type="SMART" id="SM00184">
    <property type="entry name" value="RING"/>
    <property type="match status" value="1"/>
</dbReference>
<dbReference type="PROSITE" id="PS50089">
    <property type="entry name" value="ZF_RING_2"/>
    <property type="match status" value="1"/>
</dbReference>
<dbReference type="GO" id="GO:0008270">
    <property type="term" value="F:zinc ion binding"/>
    <property type="evidence" value="ECO:0007669"/>
    <property type="project" value="UniProtKB-KW"/>
</dbReference>
<dbReference type="Pfam" id="PF07576">
    <property type="entry name" value="BRAP2"/>
    <property type="match status" value="1"/>
</dbReference>
<dbReference type="PROSITE" id="PS50271">
    <property type="entry name" value="ZF_UBP"/>
    <property type="match status" value="1"/>
</dbReference>
<dbReference type="PANTHER" id="PTHR24007:SF7">
    <property type="entry name" value="BRCA1-ASSOCIATED PROTEIN"/>
    <property type="match status" value="1"/>
</dbReference>
<dbReference type="GO" id="GO:0016567">
    <property type="term" value="P:protein ubiquitination"/>
    <property type="evidence" value="ECO:0007669"/>
    <property type="project" value="TreeGrafter"/>
</dbReference>
<dbReference type="SUPFAM" id="SSF57850">
    <property type="entry name" value="RING/U-box"/>
    <property type="match status" value="2"/>
</dbReference>
<keyword evidence="8" id="KW-0175">Coiled coil</keyword>
<keyword evidence="2" id="KW-0963">Cytoplasm</keyword>
<evidence type="ECO:0000256" key="7">
    <source>
        <dbReference type="PROSITE-ProRule" id="PRU00502"/>
    </source>
</evidence>
<dbReference type="EMBL" id="JARGDH010000002">
    <property type="protein sequence ID" value="KAL0274633.1"/>
    <property type="molecule type" value="Genomic_DNA"/>
</dbReference>
<dbReference type="GO" id="GO:0008139">
    <property type="term" value="F:nuclear localization sequence binding"/>
    <property type="evidence" value="ECO:0007669"/>
    <property type="project" value="UniProtKB-ARBA"/>
</dbReference>
<dbReference type="SUPFAM" id="SSF54928">
    <property type="entry name" value="RNA-binding domain, RBD"/>
    <property type="match status" value="1"/>
</dbReference>
<keyword evidence="6" id="KW-0862">Zinc</keyword>
<dbReference type="Pfam" id="PF13639">
    <property type="entry name" value="zf-RING_2"/>
    <property type="match status" value="1"/>
</dbReference>